<accession>W9HHB4</accession>
<protein>
    <recommendedName>
        <fullName evidence="4">BED-type domain-containing protein</fullName>
    </recommendedName>
</protein>
<sequence>MSSSRTSSPVPSIPQSLTSRPPPTPADDGPEATLDETDFPQCEFDIDWENIWHCGKRLVGAKKRPRHKRVIGTKIKESWIYQHGANLDHNGVRYWLCRLCHEKKSYATALYASSGTSHATRHLLRQHQIAEFGESGPGLRNPFTLAASSASSSSRPLSRQASLGFQLASHFNESAWKARFVDWIILEDVTFRQASSERLRWLIAKGGELASQLLPEHHTTVSRNGTWGRLRIVVVP</sequence>
<organism evidence="2 3">
    <name type="scientific">Fusarium oxysporum NRRL 32931</name>
    <dbReference type="NCBI Taxonomy" id="660029"/>
    <lineage>
        <taxon>Eukaryota</taxon>
        <taxon>Fungi</taxon>
        <taxon>Dikarya</taxon>
        <taxon>Ascomycota</taxon>
        <taxon>Pezizomycotina</taxon>
        <taxon>Sordariomycetes</taxon>
        <taxon>Hypocreomycetidae</taxon>
        <taxon>Hypocreales</taxon>
        <taxon>Nectriaceae</taxon>
        <taxon>Fusarium</taxon>
        <taxon>Fusarium oxysporum species complex</taxon>
    </lineage>
</organism>
<proteinExistence type="predicted"/>
<name>W9HHB4_FUSOX</name>
<evidence type="ECO:0008006" key="4">
    <source>
        <dbReference type="Google" id="ProtNLM"/>
    </source>
</evidence>
<evidence type="ECO:0000313" key="3">
    <source>
        <dbReference type="Proteomes" id="UP000030753"/>
    </source>
</evidence>
<dbReference type="HOGENOM" id="CLU_1175469_0_0_1"/>
<feature type="region of interest" description="Disordered" evidence="1">
    <location>
        <begin position="1"/>
        <end position="35"/>
    </location>
</feature>
<gene>
    <name evidence="2" type="ORF">FOYG_17275</name>
</gene>
<reference evidence="2 3" key="1">
    <citation type="submission" date="2011-06" db="EMBL/GenBank/DDBJ databases">
        <title>The Genome Sequence of Fusarium oxysporum FOSC 3-a.</title>
        <authorList>
            <consortium name="The Broad Institute Genome Sequencing Platform"/>
            <person name="Ma L.-J."/>
            <person name="Gale L.R."/>
            <person name="Schwartz D.C."/>
            <person name="Zhou S."/>
            <person name="Corby-Kistler H."/>
            <person name="Young S.K."/>
            <person name="Zeng Q."/>
            <person name="Gargeya S."/>
            <person name="Fitzgerald M."/>
            <person name="Haas B."/>
            <person name="Abouelleil A."/>
            <person name="Alvarado L."/>
            <person name="Arachchi H.M."/>
            <person name="Berlin A."/>
            <person name="Brown A."/>
            <person name="Chapman S.B."/>
            <person name="Chen Z."/>
            <person name="Dunbar C."/>
            <person name="Freedman E."/>
            <person name="Gearin G."/>
            <person name="Gellesch M."/>
            <person name="Goldberg J."/>
            <person name="Griggs A."/>
            <person name="Gujja S."/>
            <person name="Heiman D."/>
            <person name="Howarth C."/>
            <person name="Larson L."/>
            <person name="Lui A."/>
            <person name="MacDonald P.J.P."/>
            <person name="Mehta T."/>
            <person name="Montmayeur A."/>
            <person name="Murphy C."/>
            <person name="Neiman D."/>
            <person name="Pearson M."/>
            <person name="Priest M."/>
            <person name="Roberts A."/>
            <person name="Saif S."/>
            <person name="Shea T."/>
            <person name="Shenoy N."/>
            <person name="Sisk P."/>
            <person name="Stolte C."/>
            <person name="Sykes S."/>
            <person name="Wortman J."/>
            <person name="Nusbaum C."/>
            <person name="Birren B."/>
        </authorList>
    </citation>
    <scope>NUCLEOTIDE SEQUENCE [LARGE SCALE GENOMIC DNA]</scope>
    <source>
        <strain evidence="3">FOSC 3-a</strain>
    </source>
</reference>
<feature type="compositionally biased region" description="Low complexity" evidence="1">
    <location>
        <begin position="1"/>
        <end position="14"/>
    </location>
</feature>
<evidence type="ECO:0000313" key="2">
    <source>
        <dbReference type="EMBL" id="EWY79581.1"/>
    </source>
</evidence>
<dbReference type="AlphaFoldDB" id="W9HHB4"/>
<dbReference type="Proteomes" id="UP000030753">
    <property type="component" value="Unassembled WGS sequence"/>
</dbReference>
<dbReference type="EMBL" id="JH717860">
    <property type="protein sequence ID" value="EWY79581.1"/>
    <property type="molecule type" value="Genomic_DNA"/>
</dbReference>
<dbReference type="OrthoDB" id="4961446at2759"/>
<evidence type="ECO:0000256" key="1">
    <source>
        <dbReference type="SAM" id="MobiDB-lite"/>
    </source>
</evidence>